<gene>
    <name evidence="2" type="ORF">CULFYP111_01017</name>
</gene>
<protein>
    <recommendedName>
        <fullName evidence="3">EpsG family protein</fullName>
    </recommendedName>
</protein>
<feature type="transmembrane region" description="Helical" evidence="1">
    <location>
        <begin position="84"/>
        <end position="102"/>
    </location>
</feature>
<dbReference type="EMBL" id="CACRSK010000003">
    <property type="protein sequence ID" value="VYS95767.1"/>
    <property type="molecule type" value="Genomic_DNA"/>
</dbReference>
<evidence type="ECO:0000256" key="1">
    <source>
        <dbReference type="SAM" id="Phobius"/>
    </source>
</evidence>
<dbReference type="AlphaFoldDB" id="A0A6N2SQI8"/>
<dbReference type="Pfam" id="PF14897">
    <property type="entry name" value="EpsG"/>
    <property type="match status" value="1"/>
</dbReference>
<feature type="transmembrane region" description="Helical" evidence="1">
    <location>
        <begin position="254"/>
        <end position="275"/>
    </location>
</feature>
<feature type="transmembrane region" description="Helical" evidence="1">
    <location>
        <begin position="155"/>
        <end position="177"/>
    </location>
</feature>
<keyword evidence="1" id="KW-1133">Transmembrane helix</keyword>
<keyword evidence="1" id="KW-0472">Membrane</keyword>
<evidence type="ECO:0008006" key="3">
    <source>
        <dbReference type="Google" id="ProtNLM"/>
    </source>
</evidence>
<dbReference type="InterPro" id="IPR049458">
    <property type="entry name" value="EpsG-like"/>
</dbReference>
<dbReference type="RefSeq" id="WP_156847372.1">
    <property type="nucleotide sequence ID" value="NZ_CACRSK010000003.1"/>
</dbReference>
<name>A0A6N2SQI8_9BACT</name>
<keyword evidence="1" id="KW-0812">Transmembrane</keyword>
<organism evidence="2">
    <name type="scientific">Campylobacter ureolyticus</name>
    <dbReference type="NCBI Taxonomy" id="827"/>
    <lineage>
        <taxon>Bacteria</taxon>
        <taxon>Pseudomonadati</taxon>
        <taxon>Campylobacterota</taxon>
        <taxon>Epsilonproteobacteria</taxon>
        <taxon>Campylobacterales</taxon>
        <taxon>Campylobacteraceae</taxon>
        <taxon>Campylobacter</taxon>
    </lineage>
</organism>
<feature type="transmembrane region" description="Helical" evidence="1">
    <location>
        <begin position="221"/>
        <end position="242"/>
    </location>
</feature>
<feature type="transmembrane region" description="Helical" evidence="1">
    <location>
        <begin position="27"/>
        <end position="45"/>
    </location>
</feature>
<accession>A0A6N2SQI8</accession>
<feature type="transmembrane region" description="Helical" evidence="1">
    <location>
        <begin position="108"/>
        <end position="126"/>
    </location>
</feature>
<sequence length="343" mass="41227">MIYFSIFCLLSFFSFFSLKTNKVSHFIFLTFILFLLFFVGFRYEIGCDWDSYVSMFNIINKNLASTDFGYKIINILAYKMDFDIVFVNFLCAILFFCCAFFVLSKMNYPLVGLIVLFPYTIVVVSMGYTRQSVAIGFAMISIYYIVYKFNSLKFILFLFLAFLFHKSSIFLILFLPFLYLKKMKLKSRYFYIFIGLSLLIIIYIFKNYYLHIKNIYLSDMVFSAGVLPRLIIHLLPIFIYLVYRKRYVNLNIDFLNFASLFILFSIPISLFYSTIADRLNLYFIVFDIIVFDRFIYCLKFKSKIIFLFFIIVINFLILYVWYNYSFYANTCWKPYQNYLQEIL</sequence>
<proteinExistence type="predicted"/>
<evidence type="ECO:0000313" key="2">
    <source>
        <dbReference type="EMBL" id="VYS95767.1"/>
    </source>
</evidence>
<feature type="transmembrane region" description="Helical" evidence="1">
    <location>
        <begin position="305"/>
        <end position="322"/>
    </location>
</feature>
<reference evidence="2" key="1">
    <citation type="submission" date="2019-11" db="EMBL/GenBank/DDBJ databases">
        <authorList>
            <person name="Feng L."/>
        </authorList>
    </citation>
    <scope>NUCLEOTIDE SEQUENCE</scope>
    <source>
        <strain evidence="2">CUreolyticusLFYP111</strain>
    </source>
</reference>
<feature type="transmembrane region" description="Helical" evidence="1">
    <location>
        <begin position="189"/>
        <end position="209"/>
    </location>
</feature>